<dbReference type="RefSeq" id="WP_139115556.1">
    <property type="nucleotide sequence ID" value="NZ_CP121270.1"/>
</dbReference>
<reference evidence="3" key="1">
    <citation type="submission" date="2023-04" db="EMBL/GenBank/DDBJ databases">
        <title>Complete genome sequence of a phthalic acid esters degrading bacterial strain.</title>
        <authorList>
            <person name="Weng L."/>
            <person name="Jia Y."/>
            <person name="Ren L."/>
        </authorList>
    </citation>
    <scope>NUCLEOTIDE SEQUENCE</scope>
    <source>
        <strain evidence="3">RL-LY01</strain>
    </source>
</reference>
<feature type="region of interest" description="Disordered" evidence="1">
    <location>
        <begin position="16"/>
        <end position="35"/>
    </location>
</feature>
<sequence>MSTDFKSAGSTFDASHEYWRGHGGEDARESSRTHADDAVRSASVIGAVAEKFDTRVSELEGEVSNLPSKVTEALSSEFDFYVEDDGTVNSERSNMEWLRVWKSDYLTKLAEKEGLENFLTIAIRGSLARIEDIDRRGAEELRTVLGGLSDRVKYGVVGTPDDPRLAEILRRYQTAPSEGGARLWPSGVLLQAIRAVDPAVEPVFMTPEEIVMLATMGARPNGLDDLVDFFAIRSQASGAAEQQHAGPRSISDGHGDAFRHTYWNALMTQRFGEDWTRQFATAHEQLGGNPPPREAMDLYNNEIGRQLAREHPEASPEELAAAVDRAVRDGRTLVIGADDEIAWSDRVAEHSTGAPSLTDIPLPAGER</sequence>
<name>A0AAX3TDB4_9ACTN</name>
<evidence type="ECO:0000313" key="4">
    <source>
        <dbReference type="Proteomes" id="UP001213504"/>
    </source>
</evidence>
<dbReference type="Proteomes" id="UP001213504">
    <property type="component" value="Chromosome"/>
</dbReference>
<feature type="domain" description="DUF6973" evidence="2">
    <location>
        <begin position="229"/>
        <end position="330"/>
    </location>
</feature>
<evidence type="ECO:0000256" key="1">
    <source>
        <dbReference type="SAM" id="MobiDB-lite"/>
    </source>
</evidence>
<gene>
    <name evidence="3" type="ORF">P9A14_11005</name>
</gene>
<evidence type="ECO:0000313" key="3">
    <source>
        <dbReference type="EMBL" id="WFP26965.1"/>
    </source>
</evidence>
<evidence type="ECO:0000259" key="2">
    <source>
        <dbReference type="Pfam" id="PF22322"/>
    </source>
</evidence>
<protein>
    <recommendedName>
        <fullName evidence="2">DUF6973 domain-containing protein</fullName>
    </recommendedName>
</protein>
<dbReference type="EMBL" id="CP121270">
    <property type="protein sequence ID" value="WFP26965.1"/>
    <property type="molecule type" value="Genomic_DNA"/>
</dbReference>
<organism evidence="3 4">
    <name type="scientific">Gordonia hongkongensis</name>
    <dbReference type="NCBI Taxonomy" id="1701090"/>
    <lineage>
        <taxon>Bacteria</taxon>
        <taxon>Bacillati</taxon>
        <taxon>Actinomycetota</taxon>
        <taxon>Actinomycetes</taxon>
        <taxon>Mycobacteriales</taxon>
        <taxon>Gordoniaceae</taxon>
        <taxon>Gordonia</taxon>
    </lineage>
</organism>
<proteinExistence type="predicted"/>
<dbReference type="Pfam" id="PF22322">
    <property type="entry name" value="DUF6973"/>
    <property type="match status" value="1"/>
</dbReference>
<dbReference type="InterPro" id="IPR054246">
    <property type="entry name" value="DUF6973"/>
</dbReference>
<dbReference type="AlphaFoldDB" id="A0AAX3TDB4"/>
<accession>A0AAX3TDB4</accession>